<keyword evidence="2" id="KW-1133">Transmembrane helix</keyword>
<dbReference type="Proteomes" id="UP000664209">
    <property type="component" value="Unassembled WGS sequence"/>
</dbReference>
<evidence type="ECO:0000313" key="3">
    <source>
        <dbReference type="EMBL" id="MBO1752262.1"/>
    </source>
</evidence>
<feature type="transmembrane region" description="Helical" evidence="2">
    <location>
        <begin position="80"/>
        <end position="102"/>
    </location>
</feature>
<gene>
    <name evidence="3" type="ORF">J4G33_10660</name>
</gene>
<feature type="transmembrane region" description="Helical" evidence="2">
    <location>
        <begin position="108"/>
        <end position="127"/>
    </location>
</feature>
<evidence type="ECO:0000256" key="1">
    <source>
        <dbReference type="SAM" id="MobiDB-lite"/>
    </source>
</evidence>
<name>A0A939LPE1_9CELL</name>
<keyword evidence="2" id="KW-0472">Membrane</keyword>
<keyword evidence="4" id="KW-1185">Reference proteome</keyword>
<comment type="caution">
    <text evidence="3">The sequence shown here is derived from an EMBL/GenBank/DDBJ whole genome shotgun (WGS) entry which is preliminary data.</text>
</comment>
<dbReference type="EMBL" id="JAGEMK010000005">
    <property type="protein sequence ID" value="MBO1752262.1"/>
    <property type="molecule type" value="Genomic_DNA"/>
</dbReference>
<reference evidence="3" key="1">
    <citation type="submission" date="2021-03" db="EMBL/GenBank/DDBJ databases">
        <title>Actinotalea soli sp. nov., isolated from soil.</title>
        <authorList>
            <person name="Ping W."/>
            <person name="Zhang J."/>
        </authorList>
    </citation>
    <scope>NUCLEOTIDE SEQUENCE</scope>
    <source>
        <strain evidence="3">BY-33</strain>
    </source>
</reference>
<dbReference type="RefSeq" id="WP_208055955.1">
    <property type="nucleotide sequence ID" value="NZ_JAGEMK010000005.1"/>
</dbReference>
<proteinExistence type="predicted"/>
<feature type="compositionally biased region" description="Basic and acidic residues" evidence="1">
    <location>
        <begin position="7"/>
        <end position="17"/>
    </location>
</feature>
<protein>
    <submittedName>
        <fullName evidence="3">Uncharacterized protein</fullName>
    </submittedName>
</protein>
<feature type="region of interest" description="Disordered" evidence="1">
    <location>
        <begin position="1"/>
        <end position="75"/>
    </location>
</feature>
<organism evidence="3 4">
    <name type="scientific">Actinotalea soli</name>
    <dbReference type="NCBI Taxonomy" id="2819234"/>
    <lineage>
        <taxon>Bacteria</taxon>
        <taxon>Bacillati</taxon>
        <taxon>Actinomycetota</taxon>
        <taxon>Actinomycetes</taxon>
        <taxon>Micrococcales</taxon>
        <taxon>Cellulomonadaceae</taxon>
        <taxon>Actinotalea</taxon>
    </lineage>
</organism>
<evidence type="ECO:0000313" key="4">
    <source>
        <dbReference type="Proteomes" id="UP000664209"/>
    </source>
</evidence>
<dbReference type="AlphaFoldDB" id="A0A939LPE1"/>
<feature type="compositionally biased region" description="Low complexity" evidence="1">
    <location>
        <begin position="48"/>
        <end position="62"/>
    </location>
</feature>
<sequence>MDTTPRTADDSAARDTDTETIPADPATTEEVDAAGATTEYPTTPGVSTAGATEPASPGASAPASPPSPEPDRPTLRVGTVVWGLVLAAIGVGLLAIAAGAVFDVELAVISLVAVAGVGLLVGSVVTGRRRRAR</sequence>
<accession>A0A939LPE1</accession>
<keyword evidence="2" id="KW-0812">Transmembrane</keyword>
<evidence type="ECO:0000256" key="2">
    <source>
        <dbReference type="SAM" id="Phobius"/>
    </source>
</evidence>